<dbReference type="RefSeq" id="WP_106012298.1">
    <property type="nucleotide sequence ID" value="NZ_CP027226.1"/>
</dbReference>
<dbReference type="SMART" id="SM01264">
    <property type="entry name" value="M16C_associated"/>
    <property type="match status" value="1"/>
</dbReference>
<evidence type="ECO:0000259" key="1">
    <source>
        <dbReference type="SMART" id="SM01264"/>
    </source>
</evidence>
<dbReference type="Proteomes" id="UP000237947">
    <property type="component" value="Chromosome"/>
</dbReference>
<accession>A0A2S0KMQ8</accession>
<reference evidence="3" key="1">
    <citation type="submission" date="2018-02" db="EMBL/GenBank/DDBJ databases">
        <authorList>
            <person name="Holder M.E."/>
            <person name="Ajami N.J."/>
            <person name="Petrosino J.F."/>
        </authorList>
    </citation>
    <scope>NUCLEOTIDE SEQUENCE [LARGE SCALE GENOMIC DNA]</scope>
    <source>
        <strain evidence="3">CCUG 47711</strain>
    </source>
</reference>
<dbReference type="Pfam" id="PF08367">
    <property type="entry name" value="M16C_assoc"/>
    <property type="match status" value="1"/>
</dbReference>
<dbReference type="Pfam" id="PF05193">
    <property type="entry name" value="Peptidase_M16_C"/>
    <property type="match status" value="1"/>
</dbReference>
<keyword evidence="3" id="KW-1185">Reference proteome</keyword>
<dbReference type="SUPFAM" id="SSF63411">
    <property type="entry name" value="LuxS/MPP-like metallohydrolase"/>
    <property type="match status" value="4"/>
</dbReference>
<dbReference type="FunFam" id="3.30.830.10:FF:000015">
    <property type="entry name" value="Putative zinc metalloprotease"/>
    <property type="match status" value="1"/>
</dbReference>
<dbReference type="GO" id="GO:0004222">
    <property type="term" value="F:metalloendopeptidase activity"/>
    <property type="evidence" value="ECO:0007669"/>
    <property type="project" value="TreeGrafter"/>
</dbReference>
<dbReference type="InterPro" id="IPR011249">
    <property type="entry name" value="Metalloenz_LuxS/M16"/>
</dbReference>
<dbReference type="PANTHER" id="PTHR43016">
    <property type="entry name" value="PRESEQUENCE PROTEASE"/>
    <property type="match status" value="1"/>
</dbReference>
<evidence type="ECO:0000313" key="2">
    <source>
        <dbReference type="EMBL" id="AVM42315.1"/>
    </source>
</evidence>
<gene>
    <name evidence="2" type="ORF">C5Q98_03315</name>
</gene>
<dbReference type="InterPro" id="IPR007863">
    <property type="entry name" value="Peptidase_M16_C"/>
</dbReference>
<dbReference type="Pfam" id="PF00675">
    <property type="entry name" value="Peptidase_M16"/>
    <property type="match status" value="1"/>
</dbReference>
<organism evidence="2 3">
    <name type="scientific">Fastidiosipila sanguinis</name>
    <dbReference type="NCBI Taxonomy" id="236753"/>
    <lineage>
        <taxon>Bacteria</taxon>
        <taxon>Bacillati</taxon>
        <taxon>Bacillota</taxon>
        <taxon>Clostridia</taxon>
        <taxon>Eubacteriales</taxon>
        <taxon>Oscillospiraceae</taxon>
        <taxon>Fastidiosipila</taxon>
    </lineage>
</organism>
<dbReference type="OrthoDB" id="9762027at2"/>
<dbReference type="InterPro" id="IPR011765">
    <property type="entry name" value="Pept_M16_N"/>
</dbReference>
<dbReference type="GO" id="GO:0016485">
    <property type="term" value="P:protein processing"/>
    <property type="evidence" value="ECO:0007669"/>
    <property type="project" value="TreeGrafter"/>
</dbReference>
<dbReference type="PANTHER" id="PTHR43016:SF13">
    <property type="entry name" value="PRESEQUENCE PROTEASE, MITOCHONDRIAL"/>
    <property type="match status" value="1"/>
</dbReference>
<protein>
    <recommendedName>
        <fullName evidence="1">Peptidase M16C associated domain-containing protein</fullName>
    </recommendedName>
</protein>
<proteinExistence type="predicted"/>
<dbReference type="EMBL" id="CP027226">
    <property type="protein sequence ID" value="AVM42315.1"/>
    <property type="molecule type" value="Genomic_DNA"/>
</dbReference>
<name>A0A2S0KMQ8_9FIRM</name>
<evidence type="ECO:0000313" key="3">
    <source>
        <dbReference type="Proteomes" id="UP000237947"/>
    </source>
</evidence>
<dbReference type="KEGG" id="fsa:C5Q98_03315"/>
<dbReference type="InterPro" id="IPR055130">
    <property type="entry name" value="PreP_C"/>
</dbReference>
<dbReference type="Gene3D" id="3.30.830.10">
    <property type="entry name" value="Metalloenzyme, LuxS/M16 peptidase-like"/>
    <property type="match status" value="4"/>
</dbReference>
<dbReference type="InterPro" id="IPR013578">
    <property type="entry name" value="Peptidase_M16C_assoc"/>
</dbReference>
<dbReference type="Pfam" id="PF22516">
    <property type="entry name" value="PreP_C"/>
    <property type="match status" value="1"/>
</dbReference>
<dbReference type="AlphaFoldDB" id="A0A2S0KMQ8"/>
<dbReference type="GO" id="GO:0046872">
    <property type="term" value="F:metal ion binding"/>
    <property type="evidence" value="ECO:0007669"/>
    <property type="project" value="InterPro"/>
</dbReference>
<sequence>MNKFGFTLLKHEKIDELNIESFQFIHDKSGAELLYLKAKDDNKAFGVGFKTPPYDDTGLPHILEHAVLAGSRKYKTKEPFMNLVQSSMATYLNASTYPDKTIYPIASRNIQDFRNLMDVYLDAVFYPAIYDEEKIFRQEGWRYDIANVEDPIEYKGVVFSEMRGVYSSPISLIDKELDRALFPDTPYKYESGGDPYTIYDLEIEDYLNFHKKYYHPANSKMYLYGDLDIDEFLQYIDTEYLSNFDKIEIDTEIPIQPKFNNSVEKNIEISIGKAEDPQDKNYAAWGVAFNTFVDYEENAMINILLDTLFNSQSAPVRLAVEAENLGEDYFAYSDCNQENAVKVYLVNASLENANKFSELIEKTLEKVVEEKIDRTALQASINRLEFNLKEMNTGSNTGVNYFSRVLKSWLYGDDPINSLRYADLLKHLNESLESDVWENLVKSKFLDNKHKVSMLAKAIPGLNAEKDAEVSSELAEYKASLSEEDLENLVNKNQELYKWQEQDDSPEKKATIPTLNIEDIEVDVPKLNYDIEEHDNYTVIENHVVTSGVNYVIYSFDLNHIDSCDLPYVRILSNLLGTVNTKSYKYTDLDSKIALSSGGFSYNPNVYTKIDDTVDLRFEVFAKTLDLEANDWTKVLAEILLSSDFKDEKRILEVLNMEASNEYESIVGNGNRYASLRLSSRLNETGYVNEQLKGVSYYQVLKNIVDNFSSEKDALIEKLSEISKVIFNKNNLLITVGAEEKAIKEFKNNAEVFVDNLFEDVYTPAKRELGQRRYNEAIKIDSNVNYVVKGGSFEKYKENYEGDMVVMTSMISSDYMHNMIRAKGGAYGNALKMNKLKEVIASSYRDPNIKYTLDIYDTLGDHLKNLEIPKKSLDEYIIGAINHFNPVLNPTGLTYLANVEHLTGETYEDRKRDLESALNTDLEKMQKYGEVLANTINNGNYVVIGNAEAIENNKELFDEIINI</sequence>
<feature type="domain" description="Peptidase M16C associated" evidence="1">
    <location>
        <begin position="456"/>
        <end position="704"/>
    </location>
</feature>